<feature type="compositionally biased region" description="Polar residues" evidence="1">
    <location>
        <begin position="465"/>
        <end position="479"/>
    </location>
</feature>
<protein>
    <recommendedName>
        <fullName evidence="2">Fungal-type protein kinase domain-containing protein</fullName>
    </recommendedName>
</protein>
<evidence type="ECO:0000313" key="3">
    <source>
        <dbReference type="EMBL" id="KAJ2754983.1"/>
    </source>
</evidence>
<feature type="compositionally biased region" description="Basic and acidic residues" evidence="1">
    <location>
        <begin position="101"/>
        <end position="119"/>
    </location>
</feature>
<organism evidence="3 4">
    <name type="scientific">Coemansia pectinata</name>
    <dbReference type="NCBI Taxonomy" id="1052879"/>
    <lineage>
        <taxon>Eukaryota</taxon>
        <taxon>Fungi</taxon>
        <taxon>Fungi incertae sedis</taxon>
        <taxon>Zoopagomycota</taxon>
        <taxon>Kickxellomycotina</taxon>
        <taxon>Kickxellomycetes</taxon>
        <taxon>Kickxellales</taxon>
        <taxon>Kickxellaceae</taxon>
        <taxon>Coemansia</taxon>
    </lineage>
</organism>
<gene>
    <name evidence="3" type="ORF">GGI19_002005</name>
</gene>
<feature type="region of interest" description="Disordered" evidence="1">
    <location>
        <begin position="763"/>
        <end position="795"/>
    </location>
</feature>
<evidence type="ECO:0000256" key="1">
    <source>
        <dbReference type="SAM" id="MobiDB-lite"/>
    </source>
</evidence>
<keyword evidence="4" id="KW-1185">Reference proteome</keyword>
<evidence type="ECO:0000313" key="4">
    <source>
        <dbReference type="Proteomes" id="UP001140011"/>
    </source>
</evidence>
<dbReference type="EMBL" id="JANBUH010000084">
    <property type="protein sequence ID" value="KAJ2754983.1"/>
    <property type="molecule type" value="Genomic_DNA"/>
</dbReference>
<dbReference type="Pfam" id="PF17667">
    <property type="entry name" value="Pkinase_fungal"/>
    <property type="match status" value="2"/>
</dbReference>
<feature type="region of interest" description="Disordered" evidence="1">
    <location>
        <begin position="465"/>
        <end position="500"/>
    </location>
</feature>
<sequence>MTAYSINDTVETRPRGLSGATAVGSDYSALAGEGLSFSDISGNHDDGIDDLIQRILRRDCASVCQLAASCAPDIRRAVGNIASNIAADLETRVSALRKGRTKDPRSKGHAIDPPGHERANNPLDAWATDILKWSRRQSSTQLAADYVTPFFESFMLFVAHHIKAHFRQHGDTGLLKSGDCRLILPIANMDMEAEPTDSDSPDYVNPTDFANIECGMFPPSSSVERQATPASHLIVGDAVIAREQGDYSKAERMLAKKTKALFISQHHRRFAWGLTVSNRKIHAYTFGPDDIWASTAINITSSKGRRALISLLVDWSLCPIDRLGFDPSIRYLVDKNNGSPYLEIDVDEMDESTGRVEQRTYYSQQCAGAANRLTGRHARYFAASTSLEMLDTPEFLVKDMWTISNSDSASYAYESWFINELHAEFDQSSEFSGRFPQIVSTGPVYVNRGGTLVLDSTVTAFAGLPTTTQDATENSGKTRGSSKSKVQSPSSSRVRQHRRTVTKWAGTPISAVDNPSQVVIAIADAMAALNEAYLKCKIIHGNLSDRAIFFRETADGIKGILGEFDYASYSGDSADAFEAAELSVFKYIRCLADTGAARTRLDDWESLLYLVCWLGTFGINATQRREYVADPNLAILDWNRGSSRDIAETKRDHMDSAHSFNSSIASKMFDGPLRRLAVDIHSVLFLHPDCYGSIKLSNDILERVDEVVISHTLRVGMATGALQDPLTLRISFEGEIVENLTSVLAQHRDVALKALENAAAAERESRAATPASAAPTKKRQRDQEPYAHLAGPAKRTRQKTSVTMVDGILECLAVDIHRVLFLYSNCYGSIQISVRLLESLDEVAILYSLRVGLANVDVHSPLTLRNAFEVKIVKDLFRVLAEHRYVVVLKALDNATATVAGLVERESRTATSESAGPAEKRKRDSSAYDGPAKRTRFKATRSAPEA</sequence>
<dbReference type="InterPro" id="IPR040976">
    <property type="entry name" value="Pkinase_fungal"/>
</dbReference>
<evidence type="ECO:0000259" key="2">
    <source>
        <dbReference type="Pfam" id="PF17667"/>
    </source>
</evidence>
<accession>A0A9W8H0J0</accession>
<dbReference type="PANTHER" id="PTHR38248">
    <property type="entry name" value="FUNK1 6"/>
    <property type="match status" value="1"/>
</dbReference>
<dbReference type="Proteomes" id="UP001140011">
    <property type="component" value="Unassembled WGS sequence"/>
</dbReference>
<proteinExistence type="predicted"/>
<feature type="region of interest" description="Disordered" evidence="1">
    <location>
        <begin position="906"/>
        <end position="946"/>
    </location>
</feature>
<reference evidence="3" key="1">
    <citation type="submission" date="2022-07" db="EMBL/GenBank/DDBJ databases">
        <title>Phylogenomic reconstructions and comparative analyses of Kickxellomycotina fungi.</title>
        <authorList>
            <person name="Reynolds N.K."/>
            <person name="Stajich J.E."/>
            <person name="Barry K."/>
            <person name="Grigoriev I.V."/>
            <person name="Crous P."/>
            <person name="Smith M.E."/>
        </authorList>
    </citation>
    <scope>NUCLEOTIDE SEQUENCE</scope>
    <source>
        <strain evidence="3">BCRC 34297</strain>
    </source>
</reference>
<dbReference type="OrthoDB" id="5584477at2759"/>
<dbReference type="AlphaFoldDB" id="A0A9W8H0J0"/>
<dbReference type="PANTHER" id="PTHR38248:SF2">
    <property type="entry name" value="FUNK1 11"/>
    <property type="match status" value="1"/>
</dbReference>
<feature type="region of interest" description="Disordered" evidence="1">
    <location>
        <begin position="96"/>
        <end position="120"/>
    </location>
</feature>
<comment type="caution">
    <text evidence="3">The sequence shown here is derived from an EMBL/GenBank/DDBJ whole genome shotgun (WGS) entry which is preliminary data.</text>
</comment>
<feature type="domain" description="Fungal-type protein kinase" evidence="2">
    <location>
        <begin position="475"/>
        <end position="614"/>
    </location>
</feature>
<name>A0A9W8H0J0_9FUNG</name>
<feature type="domain" description="Fungal-type protein kinase" evidence="2">
    <location>
        <begin position="241"/>
        <end position="404"/>
    </location>
</feature>
<feature type="compositionally biased region" description="Low complexity" evidence="1">
    <location>
        <begin position="481"/>
        <end position="493"/>
    </location>
</feature>